<feature type="region of interest" description="Disordered" evidence="3">
    <location>
        <begin position="81"/>
        <end position="101"/>
    </location>
</feature>
<evidence type="ECO:0000259" key="4">
    <source>
        <dbReference type="Pfam" id="PF17177"/>
    </source>
</evidence>
<feature type="domain" description="PROP1-like PPR" evidence="4">
    <location>
        <begin position="195"/>
        <end position="360"/>
    </location>
</feature>
<sequence length="743" mass="85385">MAIRLFLFSSIRTLRVLKTPNPIIHRTHMLTVNNTTARFAQGLHIKTYDKDAGFDKEREINKFQIGQEEPLFKPEESIKIGRRRSGTQTLENESETENSKVGENEIKEQNKSLYFDSISSINKDPDTFGSAVTAETLEDEGDKVEEDYINGPTRHSKKLRTKEYAFLIKDHLNNHRLKEAIDILEVRILKEDRAKPENYIYNLLISGCAKAGYTRKAFQLFTKMRQRGLKVKESTYTSLFNACANAPYRTDGIDKANRLREIMLEKNYEPNVKNYNAMIKAYGRWGDVKTAFLLADEMKEKNFEFTVETYNFLLQACASDQEFGFRHCLLTWHKMLKAGIKPDYYSFNAVLRCTRDCGFGDLDSTQQVLKQILDGPGDPQIAAAEETPPILNDESSSEAGKTKNPFTDSNESSLQPQATITQSLQVQTDATSLELPNLLAPRPHLGSMVSLAEVRKPHERFLLLGGLSCFLEHMKSCNITPDIEAFTSMLEVIPPTNTAEKQLLTFIRKIGLKADIDFFNILIKKRAMRFDYEGGKEVLTMIKTAGLKPDIVTYGVLALGCTNEETSRELLRQMNENEIRMNIAILGAMLRQGCERNSFPYICEIMQISLDEHVKPNPIFLTHLDNFYIKCARAIDARRPWTKTKAFKKNHMKFCDKYRLYQEEHGILGLKLEDAIKRLRQKPYDYYKEDAIDGLENIKNEKLARKQKLRKYIKKIKIENLKGDESQFADGLQRRNDQTLKID</sequence>
<dbReference type="GO" id="GO:0005759">
    <property type="term" value="C:mitochondrial matrix"/>
    <property type="evidence" value="ECO:0007669"/>
    <property type="project" value="TreeGrafter"/>
</dbReference>
<dbReference type="InterPro" id="IPR002885">
    <property type="entry name" value="PPR_rpt"/>
</dbReference>
<reference evidence="5" key="1">
    <citation type="submission" date="2020-05" db="UniProtKB">
        <authorList>
            <consortium name="EnsemblMetazoa"/>
        </authorList>
    </citation>
    <scope>IDENTIFICATION</scope>
    <source>
        <strain evidence="5">TTRI</strain>
    </source>
</reference>
<dbReference type="InterPro" id="IPR011990">
    <property type="entry name" value="TPR-like_helical_dom_sf"/>
</dbReference>
<feature type="region of interest" description="Disordered" evidence="3">
    <location>
        <begin position="388"/>
        <end position="415"/>
    </location>
</feature>
<proteinExistence type="predicted"/>
<keyword evidence="6" id="KW-1185">Reference proteome</keyword>
<dbReference type="VEuPathDB" id="VectorBase:GAUT042192"/>
<organism evidence="5 6">
    <name type="scientific">Glossina austeni</name>
    <name type="common">Savannah tsetse fly</name>
    <dbReference type="NCBI Taxonomy" id="7395"/>
    <lineage>
        <taxon>Eukaryota</taxon>
        <taxon>Metazoa</taxon>
        <taxon>Ecdysozoa</taxon>
        <taxon>Arthropoda</taxon>
        <taxon>Hexapoda</taxon>
        <taxon>Insecta</taxon>
        <taxon>Pterygota</taxon>
        <taxon>Neoptera</taxon>
        <taxon>Endopterygota</taxon>
        <taxon>Diptera</taxon>
        <taxon>Brachycera</taxon>
        <taxon>Muscomorpha</taxon>
        <taxon>Hippoboscoidea</taxon>
        <taxon>Glossinidae</taxon>
        <taxon>Glossina</taxon>
    </lineage>
</organism>
<protein>
    <submittedName>
        <fullName evidence="5">PPR_long domain-containing protein</fullName>
    </submittedName>
</protein>
<dbReference type="EnsemblMetazoa" id="GAUT042192-RA">
    <property type="protein sequence ID" value="GAUT042192-PA"/>
    <property type="gene ID" value="GAUT042192"/>
</dbReference>
<feature type="repeat" description="PPR" evidence="2">
    <location>
        <begin position="271"/>
        <end position="305"/>
    </location>
</feature>
<dbReference type="PANTHER" id="PTHR24014:SF6">
    <property type="entry name" value="PENTATRICOPEPTIDE REPEAT-CONTAINING PROTEIN 1, MITOCHONDRIAL"/>
    <property type="match status" value="1"/>
</dbReference>
<evidence type="ECO:0000313" key="5">
    <source>
        <dbReference type="EnsemblMetazoa" id="GAUT042192-PA"/>
    </source>
</evidence>
<dbReference type="GO" id="GO:0000049">
    <property type="term" value="F:tRNA binding"/>
    <property type="evidence" value="ECO:0007669"/>
    <property type="project" value="TreeGrafter"/>
</dbReference>
<accession>A0A1A9VN20</accession>
<evidence type="ECO:0000256" key="2">
    <source>
        <dbReference type="PROSITE-ProRule" id="PRU00708"/>
    </source>
</evidence>
<dbReference type="Gene3D" id="1.25.40.10">
    <property type="entry name" value="Tetratricopeptide repeat domain"/>
    <property type="match status" value="3"/>
</dbReference>
<dbReference type="NCBIfam" id="TIGR00756">
    <property type="entry name" value="PPR"/>
    <property type="match status" value="2"/>
</dbReference>
<dbReference type="Pfam" id="PF17177">
    <property type="entry name" value="PPR_long"/>
    <property type="match status" value="1"/>
</dbReference>
<dbReference type="FunFam" id="1.25.40.10:FF:000761">
    <property type="entry name" value="pentatricopeptide repeat-containing protein 1, mitochondrial"/>
    <property type="match status" value="1"/>
</dbReference>
<feature type="repeat" description="PPR" evidence="2">
    <location>
        <begin position="197"/>
        <end position="231"/>
    </location>
</feature>
<dbReference type="Proteomes" id="UP000078200">
    <property type="component" value="Unassembled WGS sequence"/>
</dbReference>
<evidence type="ECO:0000256" key="3">
    <source>
        <dbReference type="SAM" id="MobiDB-lite"/>
    </source>
</evidence>
<evidence type="ECO:0000256" key="1">
    <source>
        <dbReference type="ARBA" id="ARBA00022737"/>
    </source>
</evidence>
<name>A0A1A9VN20_GLOAU</name>
<dbReference type="FunFam" id="1.25.40.10:FF:001555">
    <property type="entry name" value="GD13877"/>
    <property type="match status" value="1"/>
</dbReference>
<feature type="compositionally biased region" description="Polar residues" evidence="3">
    <location>
        <begin position="393"/>
        <end position="415"/>
    </location>
</feature>
<dbReference type="PANTHER" id="PTHR24014">
    <property type="entry name" value="2-OXOGLUTARATE AND IRON-DEPENDENT OXYGENASE DOMAIN-CONTAINING PROTEIN 2"/>
    <property type="match status" value="1"/>
</dbReference>
<dbReference type="GO" id="GO:0042780">
    <property type="term" value="P:tRNA 3'-end processing"/>
    <property type="evidence" value="ECO:0007669"/>
    <property type="project" value="TreeGrafter"/>
</dbReference>
<dbReference type="AlphaFoldDB" id="A0A1A9VN20"/>
<dbReference type="InterPro" id="IPR033443">
    <property type="entry name" value="PROP1-like_PPR_dom"/>
</dbReference>
<dbReference type="STRING" id="7395.A0A1A9VN20"/>
<keyword evidence="1" id="KW-0677">Repeat</keyword>
<dbReference type="PROSITE" id="PS51375">
    <property type="entry name" value="PPR"/>
    <property type="match status" value="2"/>
</dbReference>
<evidence type="ECO:0000313" key="6">
    <source>
        <dbReference type="Proteomes" id="UP000078200"/>
    </source>
</evidence>